<dbReference type="PANTHER" id="PTHR46375:SF3">
    <property type="entry name" value="KELCH REPEAT AND BTB DOMAIN-CONTAINING PROTEIN 13"/>
    <property type="match status" value="1"/>
</dbReference>
<accession>A0AAJ7XFE2</accession>
<dbReference type="InterPro" id="IPR052392">
    <property type="entry name" value="Kelch-BTB_domain-containing"/>
</dbReference>
<proteinExistence type="predicted"/>
<keyword evidence="2" id="KW-1185">Reference proteome</keyword>
<dbReference type="PRINTS" id="PR00501">
    <property type="entry name" value="KELCHREPEAT"/>
</dbReference>
<evidence type="ECO:0000313" key="2">
    <source>
        <dbReference type="Proteomes" id="UP001318040"/>
    </source>
</evidence>
<dbReference type="SMART" id="SM00612">
    <property type="entry name" value="Kelch"/>
    <property type="match status" value="5"/>
</dbReference>
<gene>
    <name evidence="3" type="primary">LOC116955451</name>
</gene>
<reference evidence="3" key="1">
    <citation type="submission" date="2025-08" db="UniProtKB">
        <authorList>
            <consortium name="RefSeq"/>
        </authorList>
    </citation>
    <scope>IDENTIFICATION</scope>
    <source>
        <tissue evidence="3">Sperm</tissue>
    </source>
</reference>
<dbReference type="InterPro" id="IPR015915">
    <property type="entry name" value="Kelch-typ_b-propeller"/>
</dbReference>
<protein>
    <submittedName>
        <fullName evidence="3">Kelch-like protein 20 isoform X2</fullName>
    </submittedName>
</protein>
<evidence type="ECO:0000313" key="3">
    <source>
        <dbReference type="RefSeq" id="XP_032832431.1"/>
    </source>
</evidence>
<dbReference type="PANTHER" id="PTHR46375">
    <property type="entry name" value="KELCH REPEAT AND BTB DOMAIN-CONTAINING PROTEIN 13-RELATED"/>
    <property type="match status" value="1"/>
</dbReference>
<dbReference type="InterPro" id="IPR006652">
    <property type="entry name" value="Kelch_1"/>
</dbReference>
<organism evidence="2 3">
    <name type="scientific">Petromyzon marinus</name>
    <name type="common">Sea lamprey</name>
    <dbReference type="NCBI Taxonomy" id="7757"/>
    <lineage>
        <taxon>Eukaryota</taxon>
        <taxon>Metazoa</taxon>
        <taxon>Chordata</taxon>
        <taxon>Craniata</taxon>
        <taxon>Vertebrata</taxon>
        <taxon>Cyclostomata</taxon>
        <taxon>Hyperoartia</taxon>
        <taxon>Petromyzontiformes</taxon>
        <taxon>Petromyzontidae</taxon>
        <taxon>Petromyzon</taxon>
    </lineage>
</organism>
<dbReference type="Proteomes" id="UP001318040">
    <property type="component" value="Chromosome 59"/>
</dbReference>
<dbReference type="Pfam" id="PF01344">
    <property type="entry name" value="Kelch_1"/>
    <property type="match status" value="4"/>
</dbReference>
<evidence type="ECO:0000256" key="1">
    <source>
        <dbReference type="ARBA" id="ARBA00022441"/>
    </source>
</evidence>
<dbReference type="AlphaFoldDB" id="A0AAJ7XFE2"/>
<dbReference type="Gene3D" id="2.120.10.80">
    <property type="entry name" value="Kelch-type beta propeller"/>
    <property type="match status" value="1"/>
</dbReference>
<name>A0AAJ7XFE2_PETMA</name>
<sequence>MMMMMIINYHCTLFYSEAEESANQTRTMVLLSSEGVPVPAAKDQHQQKQRIEINPHGDSLYVVGVPCGEGARSCAERFDASTREWHGLSAPRTTRRWAGICALGGSLYCVGGFDGIAHLNTVDRYEAASDSWLSDVAPISGPRAHVAVTSHEGLLYAAGGDDGTSCLSVAERFDPREGRWSRLPSLPTRRCRAALASLGGFVYAVGGTDRTTPLRTVERYDPPANAWLPGPALLTARRSLGLVAHAGELVAAGGGDEPLLPALSSSERLAPQAHAWTPGPPMCSRRRGLGLAVVNGQIIAIGGYDGTTHLQTAEHLDPEANIWRQFGGLNHQHDSFGVGVLISNSNGPYQL</sequence>
<dbReference type="RefSeq" id="XP_032832431.1">
    <property type="nucleotide sequence ID" value="XM_032976540.1"/>
</dbReference>
<keyword evidence="1" id="KW-0880">Kelch repeat</keyword>
<dbReference type="SUPFAM" id="SSF117281">
    <property type="entry name" value="Kelch motif"/>
    <property type="match status" value="1"/>
</dbReference>